<feature type="transmembrane region" description="Helical" evidence="1">
    <location>
        <begin position="366"/>
        <end position="388"/>
    </location>
</feature>
<keyword evidence="1" id="KW-0812">Transmembrane</keyword>
<dbReference type="AlphaFoldDB" id="A0A067MSE5"/>
<sequence length="404" mass="46280">MSQLETSRLHKQVPSWKPGLGIAASKVPAGYINTPFPSIFSHPPPPRRACLCLPSLAFALNSTHHPLYNMFGPVRPSFHGLRRRNVYVQDDANAVPPPLPEPKDNRPLWLRSMLYRMKFYYIELWFHNPQKKLPQWWNELPEIPLADQALEEAFEARFDKSNRKGNFYENHASPLDYFNSMVERAPLFEASITLPAPRPKPTARCNPFTTDLSLSILNTPVMDIFPILMGYLFVFALVLFTPGTLISTSLLWERPVALANAALQKCASIPGALKRIITPAPPPEASPYERSLSAELFYVPEDTLWERAERFVDDVKETYQSWRDTVYETTPIVVAYVRGKLDAFFEEAKFFAYFFYMWASWNGSKAMSYLLTFRTLLWSQVFVLAIFVRSSGLTGGMPFFPVLF</sequence>
<accession>A0A067MSE5</accession>
<feature type="transmembrane region" description="Helical" evidence="1">
    <location>
        <begin position="224"/>
        <end position="246"/>
    </location>
</feature>
<organism evidence="2 3">
    <name type="scientific">Botryobasidium botryosum (strain FD-172 SS1)</name>
    <dbReference type="NCBI Taxonomy" id="930990"/>
    <lineage>
        <taxon>Eukaryota</taxon>
        <taxon>Fungi</taxon>
        <taxon>Dikarya</taxon>
        <taxon>Basidiomycota</taxon>
        <taxon>Agaricomycotina</taxon>
        <taxon>Agaricomycetes</taxon>
        <taxon>Cantharellales</taxon>
        <taxon>Botryobasidiaceae</taxon>
        <taxon>Botryobasidium</taxon>
    </lineage>
</organism>
<reference evidence="3" key="1">
    <citation type="journal article" date="2014" name="Proc. Natl. Acad. Sci. U.S.A.">
        <title>Extensive sampling of basidiomycete genomes demonstrates inadequacy of the white-rot/brown-rot paradigm for wood decay fungi.</title>
        <authorList>
            <person name="Riley R."/>
            <person name="Salamov A.A."/>
            <person name="Brown D.W."/>
            <person name="Nagy L.G."/>
            <person name="Floudas D."/>
            <person name="Held B.W."/>
            <person name="Levasseur A."/>
            <person name="Lombard V."/>
            <person name="Morin E."/>
            <person name="Otillar R."/>
            <person name="Lindquist E.A."/>
            <person name="Sun H."/>
            <person name="LaButti K.M."/>
            <person name="Schmutz J."/>
            <person name="Jabbour D."/>
            <person name="Luo H."/>
            <person name="Baker S.E."/>
            <person name="Pisabarro A.G."/>
            <person name="Walton J.D."/>
            <person name="Blanchette R.A."/>
            <person name="Henrissat B."/>
            <person name="Martin F."/>
            <person name="Cullen D."/>
            <person name="Hibbett D.S."/>
            <person name="Grigoriev I.V."/>
        </authorList>
    </citation>
    <scope>NUCLEOTIDE SEQUENCE [LARGE SCALE GENOMIC DNA]</scope>
    <source>
        <strain evidence="3">FD-172 SS1</strain>
    </source>
</reference>
<evidence type="ECO:0000256" key="1">
    <source>
        <dbReference type="SAM" id="Phobius"/>
    </source>
</evidence>
<evidence type="ECO:0000313" key="3">
    <source>
        <dbReference type="Proteomes" id="UP000027195"/>
    </source>
</evidence>
<dbReference type="Proteomes" id="UP000027195">
    <property type="component" value="Unassembled WGS sequence"/>
</dbReference>
<gene>
    <name evidence="2" type="ORF">BOTBODRAFT_52616</name>
</gene>
<proteinExistence type="predicted"/>
<keyword evidence="1" id="KW-1133">Transmembrane helix</keyword>
<evidence type="ECO:0000313" key="2">
    <source>
        <dbReference type="EMBL" id="KDQ18663.1"/>
    </source>
</evidence>
<dbReference type="InParanoid" id="A0A067MSE5"/>
<dbReference type="HOGENOM" id="CLU_681507_0_0_1"/>
<keyword evidence="3" id="KW-1185">Reference proteome</keyword>
<keyword evidence="1" id="KW-0472">Membrane</keyword>
<protein>
    <submittedName>
        <fullName evidence="2">Uncharacterized protein</fullName>
    </submittedName>
</protein>
<name>A0A067MSE5_BOTB1</name>
<dbReference type="EMBL" id="KL198021">
    <property type="protein sequence ID" value="KDQ18663.1"/>
    <property type="molecule type" value="Genomic_DNA"/>
</dbReference>